<dbReference type="Pfam" id="PF13578">
    <property type="entry name" value="Methyltransf_24"/>
    <property type="match status" value="1"/>
</dbReference>
<dbReference type="Proteomes" id="UP000326702">
    <property type="component" value="Chromosome"/>
</dbReference>
<proteinExistence type="predicted"/>
<sequence length="293" mass="33473">MASTQAKKTKTPPRMPYLDFLGELHTRLRPRTYLEIGVRNGDSLARSRPQSRSVGIDPEFLVKAPLRGTVSLERTTSDDYFARPDATDWLGGEIELAFIDGMHLFEFALRDFINVEKHCTWSSVIVFDDMFPRTVDEAARDRHTSAWTGDVFHMQDVLRTYRPDLTVLVADTHPTGLLLVTGLDPSSTVLDAAYDEIVARYVKDDPQDVPDDVLRRVGALDPVKLLRSPLWGCLHRGHLPFHPRDKGLEEITEALERPDDYRRRRRALRERVQREARGIARRAKLRAPAKRPG</sequence>
<dbReference type="EMBL" id="CP045529">
    <property type="protein sequence ID" value="QFU99243.1"/>
    <property type="molecule type" value="Genomic_DNA"/>
</dbReference>
<organism evidence="1 2">
    <name type="scientific">Luteimicrobium xylanilyticum</name>
    <dbReference type="NCBI Taxonomy" id="1133546"/>
    <lineage>
        <taxon>Bacteria</taxon>
        <taxon>Bacillati</taxon>
        <taxon>Actinomycetota</taxon>
        <taxon>Actinomycetes</taxon>
        <taxon>Micrococcales</taxon>
        <taxon>Luteimicrobium</taxon>
    </lineage>
</organism>
<accession>A0A5P9QCQ6</accession>
<gene>
    <name evidence="1" type="ORF">KDY119_02770</name>
</gene>
<evidence type="ECO:0000313" key="1">
    <source>
        <dbReference type="EMBL" id="QFU99243.1"/>
    </source>
</evidence>
<evidence type="ECO:0008006" key="3">
    <source>
        <dbReference type="Google" id="ProtNLM"/>
    </source>
</evidence>
<dbReference type="AlphaFoldDB" id="A0A5P9QCQ6"/>
<dbReference type="KEGG" id="lxl:KDY119_02770"/>
<name>A0A5P9QCQ6_9MICO</name>
<reference evidence="1 2" key="1">
    <citation type="submission" date="2019-10" db="EMBL/GenBank/DDBJ databases">
        <title>Genome sequence of Luteimicrobium xylanilyticum HY-24.</title>
        <authorList>
            <person name="Kim D.Y."/>
            <person name="Park H.-Y."/>
        </authorList>
    </citation>
    <scope>NUCLEOTIDE SEQUENCE [LARGE SCALE GENOMIC DNA]</scope>
    <source>
        <strain evidence="1 2">HY-24</strain>
    </source>
</reference>
<keyword evidence="2" id="KW-1185">Reference proteome</keyword>
<evidence type="ECO:0000313" key="2">
    <source>
        <dbReference type="Proteomes" id="UP000326702"/>
    </source>
</evidence>
<dbReference type="SUPFAM" id="SSF53335">
    <property type="entry name" value="S-adenosyl-L-methionine-dependent methyltransferases"/>
    <property type="match status" value="1"/>
</dbReference>
<dbReference type="InterPro" id="IPR029063">
    <property type="entry name" value="SAM-dependent_MTases_sf"/>
</dbReference>
<dbReference type="RefSeq" id="WP_051136227.1">
    <property type="nucleotide sequence ID" value="NZ_BAABIH010000008.1"/>
</dbReference>
<protein>
    <recommendedName>
        <fullName evidence="3">Class I SAM-dependent methyltransferase</fullName>
    </recommendedName>
</protein>
<dbReference type="Gene3D" id="3.40.50.150">
    <property type="entry name" value="Vaccinia Virus protein VP39"/>
    <property type="match status" value="1"/>
</dbReference>